<comment type="function">
    <text evidence="1">Binds to RNA polymerase (RNAP), stimulating transcription from principal, but not alternative sigma factor promoters.</text>
</comment>
<dbReference type="GO" id="GO:0045893">
    <property type="term" value="P:positive regulation of DNA-templated transcription"/>
    <property type="evidence" value="ECO:0007669"/>
    <property type="project" value="UniProtKB-UniRule"/>
</dbReference>
<feature type="region of interest" description="Disordered" evidence="2">
    <location>
        <begin position="1"/>
        <end position="21"/>
    </location>
</feature>
<organism evidence="3 4">
    <name type="scientific">Saccharopolyspora shandongensis</name>
    <dbReference type="NCBI Taxonomy" id="418495"/>
    <lineage>
        <taxon>Bacteria</taxon>
        <taxon>Bacillati</taxon>
        <taxon>Actinomycetota</taxon>
        <taxon>Actinomycetes</taxon>
        <taxon>Pseudonocardiales</taxon>
        <taxon>Pseudonocardiaceae</taxon>
        <taxon>Saccharopolyspora</taxon>
    </lineage>
</organism>
<name>A0A1H3M2G2_9PSEU</name>
<dbReference type="STRING" id="418495.SAMN05216215_103314"/>
<keyword evidence="1" id="KW-0805">Transcription regulation</keyword>
<comment type="subunit">
    <text evidence="1">Forms a complex with the RNAP catalytic core and with free principal sigma factors.</text>
</comment>
<sequence>MNLRDHGIEPSLSKASDQRAAPRRVVRYACPKNHEFEMQFSGDAEVPPAWECRMHGTESLCLDGGEPEQRIAKPPRTHWDMLLERRTLPQLENLLAERLTLLWKRRVNAR</sequence>
<dbReference type="Gene3D" id="2.20.28.270">
    <property type="entry name" value="RNA polymerase-binding protein A"/>
    <property type="match status" value="1"/>
</dbReference>
<proteinExistence type="inferred from homology"/>
<evidence type="ECO:0000313" key="4">
    <source>
        <dbReference type="Proteomes" id="UP000199529"/>
    </source>
</evidence>
<keyword evidence="1" id="KW-0804">Transcription</keyword>
<dbReference type="InterPro" id="IPR038638">
    <property type="entry name" value="RbpA_sf"/>
</dbReference>
<comment type="similarity">
    <text evidence="1">Belongs to the RNA polymerase-binding protein RbpA family.</text>
</comment>
<dbReference type="InterPro" id="IPR025182">
    <property type="entry name" value="RNApol-bd_RbpA"/>
</dbReference>
<comment type="caution">
    <text evidence="1">Lacks conserved residue(s) required for the propagation of feature annotation.</text>
</comment>
<dbReference type="AlphaFoldDB" id="A0A1H3M2G2"/>
<dbReference type="RefSeq" id="WP_093271356.1">
    <property type="nucleotide sequence ID" value="NZ_FNOK01000033.1"/>
</dbReference>
<evidence type="ECO:0000256" key="1">
    <source>
        <dbReference type="HAMAP-Rule" id="MF_01483"/>
    </source>
</evidence>
<dbReference type="Proteomes" id="UP000199529">
    <property type="component" value="Unassembled WGS sequence"/>
</dbReference>
<evidence type="ECO:0000256" key="2">
    <source>
        <dbReference type="SAM" id="MobiDB-lite"/>
    </source>
</evidence>
<evidence type="ECO:0000313" key="3">
    <source>
        <dbReference type="EMBL" id="SDY70484.1"/>
    </source>
</evidence>
<dbReference type="GO" id="GO:0001000">
    <property type="term" value="F:bacterial-type RNA polymerase core enzyme binding"/>
    <property type="evidence" value="ECO:0007669"/>
    <property type="project" value="UniProtKB-UniRule"/>
</dbReference>
<dbReference type="EMBL" id="FNOK01000033">
    <property type="protein sequence ID" value="SDY70484.1"/>
    <property type="molecule type" value="Genomic_DNA"/>
</dbReference>
<dbReference type="OrthoDB" id="3618415at2"/>
<gene>
    <name evidence="1" type="primary">rbpA</name>
    <name evidence="3" type="ORF">SAMN05216215_103314</name>
</gene>
<accession>A0A1H3M2G2</accession>
<dbReference type="Pfam" id="PF13397">
    <property type="entry name" value="RbpA"/>
    <property type="match status" value="1"/>
</dbReference>
<keyword evidence="4" id="KW-1185">Reference proteome</keyword>
<dbReference type="HAMAP" id="MF_01483">
    <property type="entry name" value="RbpA"/>
    <property type="match status" value="1"/>
</dbReference>
<reference evidence="4" key="1">
    <citation type="submission" date="2016-10" db="EMBL/GenBank/DDBJ databases">
        <authorList>
            <person name="Varghese N."/>
            <person name="Submissions S."/>
        </authorList>
    </citation>
    <scope>NUCLEOTIDE SEQUENCE [LARGE SCALE GENOMIC DNA]</scope>
    <source>
        <strain evidence="4">CGMCC 4.3530</strain>
    </source>
</reference>
<protein>
    <recommendedName>
        <fullName evidence="1">RNA polymerase-binding protein RbpA</fullName>
    </recommendedName>
</protein>